<dbReference type="AlphaFoldDB" id="Q4RMC5"/>
<name>Q4RMC5_TETNG</name>
<dbReference type="InterPro" id="IPR001680">
    <property type="entry name" value="WD40_rpt"/>
</dbReference>
<dbReference type="PANTHER" id="PTHR44566:SF1">
    <property type="entry name" value="WD REPEAT-CONTAINING PROTEIN 25"/>
    <property type="match status" value="1"/>
</dbReference>
<protein>
    <submittedName>
        <fullName evidence="2">(spotted green pufferfish) hypothetical protein</fullName>
    </submittedName>
</protein>
<reference evidence="2" key="2">
    <citation type="submission" date="2004-02" db="EMBL/GenBank/DDBJ databases">
        <authorList>
            <consortium name="Genoscope"/>
            <consortium name="Whitehead Institute Centre for Genome Research"/>
        </authorList>
    </citation>
    <scope>NUCLEOTIDE SEQUENCE</scope>
</reference>
<accession>Q4RMC5</accession>
<sequence length="98" mass="11187">MKKRVACQVSVTFMWISHVWQVWDGAESGRCLRAYTCHTGAVRDAFWTSCGRRLLSGSFDNTAAITDVETGERPRFRPFCQKTKLQQLGLKFHCTSLI</sequence>
<dbReference type="PANTHER" id="PTHR44566">
    <property type="entry name" value="TRANSDUCIN/WD40 REPEAT-LIKE SUPERFAMILY PROTEIN"/>
    <property type="match status" value="1"/>
</dbReference>
<dbReference type="SUPFAM" id="SSF50978">
    <property type="entry name" value="WD40 repeat-like"/>
    <property type="match status" value="1"/>
</dbReference>
<dbReference type="OrthoDB" id="256303at2759"/>
<dbReference type="InterPro" id="IPR053053">
    <property type="entry name" value="WD_repeat_protein"/>
</dbReference>
<evidence type="ECO:0000313" key="2">
    <source>
        <dbReference type="EMBL" id="CAG10457.1"/>
    </source>
</evidence>
<dbReference type="EMBL" id="CAAE01015019">
    <property type="protein sequence ID" value="CAG10457.1"/>
    <property type="molecule type" value="Genomic_DNA"/>
</dbReference>
<reference evidence="2" key="1">
    <citation type="journal article" date="2004" name="Nature">
        <title>Genome duplication in the teleost fish Tetraodon nigroviridis reveals the early vertebrate proto-karyotype.</title>
        <authorList>
            <person name="Jaillon O."/>
            <person name="Aury J.-M."/>
            <person name="Brunet F."/>
            <person name="Petit J.-L."/>
            <person name="Stange-Thomann N."/>
            <person name="Mauceli E."/>
            <person name="Bouneau L."/>
            <person name="Fischer C."/>
            <person name="Ozouf-Costaz C."/>
            <person name="Bernot A."/>
            <person name="Nicaud S."/>
            <person name="Jaffe D."/>
            <person name="Fisher S."/>
            <person name="Lutfalla G."/>
            <person name="Dossat C."/>
            <person name="Segurens B."/>
            <person name="Dasilva C."/>
            <person name="Salanoubat M."/>
            <person name="Levy M."/>
            <person name="Boudet N."/>
            <person name="Castellano S."/>
            <person name="Anthouard V."/>
            <person name="Jubin C."/>
            <person name="Castelli V."/>
            <person name="Katinka M."/>
            <person name="Vacherie B."/>
            <person name="Biemont C."/>
            <person name="Skalli Z."/>
            <person name="Cattolico L."/>
            <person name="Poulain J."/>
            <person name="De Berardinis V."/>
            <person name="Cruaud C."/>
            <person name="Duprat S."/>
            <person name="Brottier P."/>
            <person name="Coutanceau J.-P."/>
            <person name="Gouzy J."/>
            <person name="Parra G."/>
            <person name="Lardier G."/>
            <person name="Chapple C."/>
            <person name="McKernan K.J."/>
            <person name="McEwan P."/>
            <person name="Bosak S."/>
            <person name="Kellis M."/>
            <person name="Volff J.-N."/>
            <person name="Guigo R."/>
            <person name="Zody M.C."/>
            <person name="Mesirov J."/>
            <person name="Lindblad-Toh K."/>
            <person name="Birren B."/>
            <person name="Nusbaum C."/>
            <person name="Kahn D."/>
            <person name="Robinson-Rechavi M."/>
            <person name="Laudet V."/>
            <person name="Schachter V."/>
            <person name="Quetier F."/>
            <person name="Saurin W."/>
            <person name="Scarpelli C."/>
            <person name="Wincker P."/>
            <person name="Lander E.S."/>
            <person name="Weissenbach J."/>
            <person name="Roest Crollius H."/>
        </authorList>
    </citation>
    <scope>NUCLEOTIDE SEQUENCE [LARGE SCALE GENOMIC DNA]</scope>
</reference>
<dbReference type="Gene3D" id="2.130.10.10">
    <property type="entry name" value="YVTN repeat-like/Quinoprotein amine dehydrogenase"/>
    <property type="match status" value="1"/>
</dbReference>
<proteinExistence type="predicted"/>
<organism evidence="2">
    <name type="scientific">Tetraodon nigroviridis</name>
    <name type="common">Spotted green pufferfish</name>
    <name type="synonym">Chelonodon nigroviridis</name>
    <dbReference type="NCBI Taxonomy" id="99883"/>
    <lineage>
        <taxon>Eukaryota</taxon>
        <taxon>Metazoa</taxon>
        <taxon>Chordata</taxon>
        <taxon>Craniata</taxon>
        <taxon>Vertebrata</taxon>
        <taxon>Euteleostomi</taxon>
        <taxon>Actinopterygii</taxon>
        <taxon>Neopterygii</taxon>
        <taxon>Teleostei</taxon>
        <taxon>Neoteleostei</taxon>
        <taxon>Acanthomorphata</taxon>
        <taxon>Eupercaria</taxon>
        <taxon>Tetraodontiformes</taxon>
        <taxon>Tetradontoidea</taxon>
        <taxon>Tetraodontidae</taxon>
        <taxon>Tetraodon</taxon>
    </lineage>
</organism>
<comment type="caution">
    <text evidence="2">The sequence shown here is derived from an EMBL/GenBank/DDBJ whole genome shotgun (WGS) entry which is preliminary data.</text>
</comment>
<keyword evidence="1" id="KW-0732">Signal</keyword>
<gene>
    <name evidence="2" type="ORF">GSTENG00032107001</name>
</gene>
<dbReference type="KEGG" id="tng:GSTEN00032107G001"/>
<dbReference type="InterPro" id="IPR015943">
    <property type="entry name" value="WD40/YVTN_repeat-like_dom_sf"/>
</dbReference>
<dbReference type="SMART" id="SM00320">
    <property type="entry name" value="WD40"/>
    <property type="match status" value="1"/>
</dbReference>
<feature type="chain" id="PRO_5004242882" evidence="1">
    <location>
        <begin position="22"/>
        <end position="98"/>
    </location>
</feature>
<feature type="signal peptide" evidence="1">
    <location>
        <begin position="1"/>
        <end position="21"/>
    </location>
</feature>
<dbReference type="InterPro" id="IPR036322">
    <property type="entry name" value="WD40_repeat_dom_sf"/>
</dbReference>
<evidence type="ECO:0000256" key="1">
    <source>
        <dbReference type="SAM" id="SignalP"/>
    </source>
</evidence>